<evidence type="ECO:0000313" key="7">
    <source>
        <dbReference type="Proteomes" id="UP001157167"/>
    </source>
</evidence>
<dbReference type="Proteomes" id="UP001157167">
    <property type="component" value="Unassembled WGS sequence"/>
</dbReference>
<evidence type="ECO:0000313" key="6">
    <source>
        <dbReference type="EMBL" id="GLT24307.1"/>
    </source>
</evidence>
<comment type="caution">
    <text evidence="6">The sequence shown here is derived from an EMBL/GenBank/DDBJ whole genome shotgun (WGS) entry which is preliminary data.</text>
</comment>
<comment type="cofactor">
    <cofactor evidence="4">
        <name>[2Fe-2S] cluster</name>
        <dbReference type="ChEBI" id="CHEBI:190135"/>
    </cofactor>
</comment>
<dbReference type="Pfam" id="PF13085">
    <property type="entry name" value="Fer2_3"/>
    <property type="match status" value="1"/>
</dbReference>
<dbReference type="SUPFAM" id="SSF54292">
    <property type="entry name" value="2Fe-2S ferredoxin-like"/>
    <property type="match status" value="1"/>
</dbReference>
<dbReference type="InterPro" id="IPR036010">
    <property type="entry name" value="2Fe-2S_ferredoxin-like_sf"/>
</dbReference>
<organism evidence="6 7">
    <name type="scientific">Zoogloea oryzae</name>
    <dbReference type="NCBI Taxonomy" id="310767"/>
    <lineage>
        <taxon>Bacteria</taxon>
        <taxon>Pseudomonadati</taxon>
        <taxon>Pseudomonadota</taxon>
        <taxon>Betaproteobacteria</taxon>
        <taxon>Rhodocyclales</taxon>
        <taxon>Zoogloeaceae</taxon>
        <taxon>Zoogloea</taxon>
    </lineage>
</organism>
<protein>
    <recommendedName>
        <fullName evidence="3">succinate dehydrogenase</fullName>
        <ecNumber evidence="3">1.3.5.1</ecNumber>
    </recommendedName>
</protein>
<evidence type="ECO:0000256" key="3">
    <source>
        <dbReference type="ARBA" id="ARBA00012792"/>
    </source>
</evidence>
<proteinExistence type="inferred from homology"/>
<dbReference type="RefSeq" id="WP_284189472.1">
    <property type="nucleotide sequence ID" value="NZ_BSPX01000083.1"/>
</dbReference>
<dbReference type="InterPro" id="IPR025192">
    <property type="entry name" value="Succ_DH/fum_Rdtase_N"/>
</dbReference>
<dbReference type="InterPro" id="IPR012675">
    <property type="entry name" value="Beta-grasp_dom_sf"/>
</dbReference>
<dbReference type="EC" id="1.3.5.1" evidence="3"/>
<keyword evidence="7" id="KW-1185">Reference proteome</keyword>
<accession>A0ABQ6FFC9</accession>
<evidence type="ECO:0000259" key="5">
    <source>
        <dbReference type="Pfam" id="PF13085"/>
    </source>
</evidence>
<gene>
    <name evidence="6" type="ORF">GCM10007933_37840</name>
</gene>
<dbReference type="EMBL" id="BSPX01000083">
    <property type="protein sequence ID" value="GLT24307.1"/>
    <property type="molecule type" value="Genomic_DNA"/>
</dbReference>
<evidence type="ECO:0000256" key="2">
    <source>
        <dbReference type="ARBA" id="ARBA00009433"/>
    </source>
</evidence>
<dbReference type="InterPro" id="IPR001041">
    <property type="entry name" value="2Fe-2S_ferredoxin-type"/>
</dbReference>
<evidence type="ECO:0000256" key="1">
    <source>
        <dbReference type="ARBA" id="ARBA00001927"/>
    </source>
</evidence>
<dbReference type="Gene3D" id="3.10.20.30">
    <property type="match status" value="1"/>
</dbReference>
<dbReference type="CDD" id="cd00207">
    <property type="entry name" value="fer2"/>
    <property type="match status" value="1"/>
</dbReference>
<feature type="domain" description="Succinate dehydogenase/fumarate reductase N-terminal" evidence="5">
    <location>
        <begin position="28"/>
        <end position="91"/>
    </location>
</feature>
<reference evidence="7" key="1">
    <citation type="journal article" date="2019" name="Int. J. Syst. Evol. Microbiol.">
        <title>The Global Catalogue of Microorganisms (GCM) 10K type strain sequencing project: providing services to taxonomists for standard genome sequencing and annotation.</title>
        <authorList>
            <consortium name="The Broad Institute Genomics Platform"/>
            <consortium name="The Broad Institute Genome Sequencing Center for Infectious Disease"/>
            <person name="Wu L."/>
            <person name="Ma J."/>
        </authorList>
    </citation>
    <scope>NUCLEOTIDE SEQUENCE [LARGE SCALE GENOMIC DNA]</scope>
    <source>
        <strain evidence="7">NBRC 102407</strain>
    </source>
</reference>
<evidence type="ECO:0000256" key="4">
    <source>
        <dbReference type="ARBA" id="ARBA00034078"/>
    </source>
</evidence>
<comment type="similarity">
    <text evidence="2">Belongs to the succinate dehydrogenase/fumarate reductase iron-sulfur protein family.</text>
</comment>
<comment type="cofactor">
    <cofactor evidence="1">
        <name>[3Fe-4S] cluster</name>
        <dbReference type="ChEBI" id="CHEBI:21137"/>
    </cofactor>
</comment>
<sequence length="109" mass="11411">MNAPMSHIRTVTLHLRTLTGGSTPVEIVEAPDMTLLGAIKQAKGTLPPTWADGFMCHSGACNTCSVTINGVPGVPCTAFIRDLGHDIAVAPGIHAEGWDGMRIPVRGSH</sequence>
<name>A0ABQ6FFC9_9RHOO</name>